<gene>
    <name evidence="2" type="ORF">EDM57_12390</name>
</gene>
<accession>A0A3M8AZL0</accession>
<reference evidence="2 3" key="1">
    <citation type="submission" date="2018-10" db="EMBL/GenBank/DDBJ databases">
        <title>Phylogenomics of Brevibacillus.</title>
        <authorList>
            <person name="Dunlap C."/>
        </authorList>
    </citation>
    <scope>NUCLEOTIDE SEQUENCE [LARGE SCALE GENOMIC DNA]</scope>
    <source>
        <strain evidence="2 3">DSM 100115</strain>
    </source>
</reference>
<dbReference type="Proteomes" id="UP000268829">
    <property type="component" value="Unassembled WGS sequence"/>
</dbReference>
<evidence type="ECO:0000313" key="3">
    <source>
        <dbReference type="Proteomes" id="UP000268829"/>
    </source>
</evidence>
<name>A0A3M8AZL0_9BACL</name>
<comment type="caution">
    <text evidence="2">The sequence shown here is derived from an EMBL/GenBank/DDBJ whole genome shotgun (WGS) entry which is preliminary data.</text>
</comment>
<proteinExistence type="predicted"/>
<keyword evidence="3" id="KW-1185">Reference proteome</keyword>
<dbReference type="EMBL" id="RHHS01000028">
    <property type="protein sequence ID" value="RNB56598.1"/>
    <property type="molecule type" value="Genomic_DNA"/>
</dbReference>
<protein>
    <submittedName>
        <fullName evidence="2">Uncharacterized protein</fullName>
    </submittedName>
</protein>
<organism evidence="2 3">
    <name type="scientific">Brevibacillus gelatini</name>
    <dbReference type="NCBI Taxonomy" id="1655277"/>
    <lineage>
        <taxon>Bacteria</taxon>
        <taxon>Bacillati</taxon>
        <taxon>Bacillota</taxon>
        <taxon>Bacilli</taxon>
        <taxon>Bacillales</taxon>
        <taxon>Paenibacillaceae</taxon>
        <taxon>Brevibacillus</taxon>
    </lineage>
</organism>
<evidence type="ECO:0000256" key="1">
    <source>
        <dbReference type="SAM" id="MobiDB-lite"/>
    </source>
</evidence>
<sequence length="224" mass="25719">MGESVQKWALFFCVCKENVVLVGNCFGSSGCYAVVLMRSAAVRIAGKNIEDIKLLKKTIIKESSMSTTYNERQALHMTLQSLLEQRLSLRREYMERDKELGEEIKQLLHRIRELDEQYGVPSSKDDRQGETTSGSAVLHEIPTKRASKARKPYQHHDYPGIARKVETILEEAAEPLTLTELYGELQKRQGVEWPNLYIIIQKALKHSEKVKIEKEGRKLVFSIR</sequence>
<dbReference type="AlphaFoldDB" id="A0A3M8AZL0"/>
<feature type="region of interest" description="Disordered" evidence="1">
    <location>
        <begin position="118"/>
        <end position="154"/>
    </location>
</feature>
<evidence type="ECO:0000313" key="2">
    <source>
        <dbReference type="EMBL" id="RNB56598.1"/>
    </source>
</evidence>
<dbReference type="PROSITE" id="PS51257">
    <property type="entry name" value="PROKAR_LIPOPROTEIN"/>
    <property type="match status" value="1"/>
</dbReference>